<accession>A0A074M976</accession>
<dbReference type="EMBL" id="JMIW01000001">
    <property type="protein sequence ID" value="KEO91346.1"/>
    <property type="molecule type" value="Genomic_DNA"/>
</dbReference>
<proteinExistence type="predicted"/>
<dbReference type="Proteomes" id="UP000027647">
    <property type="component" value="Unassembled WGS sequence"/>
</dbReference>
<comment type="caution">
    <text evidence="2">The sequence shown here is derived from an EMBL/GenBank/DDBJ whole genome shotgun (WGS) entry which is preliminary data.</text>
</comment>
<dbReference type="RefSeq" id="WP_034957631.1">
    <property type="nucleotide sequence ID" value="NZ_JMIW01000001.1"/>
</dbReference>
<name>A0A074M976_ERYLO</name>
<dbReference type="AlphaFoldDB" id="A0A074M976"/>
<evidence type="ECO:0000313" key="3">
    <source>
        <dbReference type="Proteomes" id="UP000027647"/>
    </source>
</evidence>
<feature type="region of interest" description="Disordered" evidence="1">
    <location>
        <begin position="111"/>
        <end position="140"/>
    </location>
</feature>
<dbReference type="OrthoDB" id="7433140at2"/>
<dbReference type="STRING" id="1044.EH31_01390"/>
<feature type="compositionally biased region" description="Polar residues" evidence="1">
    <location>
        <begin position="114"/>
        <end position="125"/>
    </location>
</feature>
<evidence type="ECO:0000313" key="2">
    <source>
        <dbReference type="EMBL" id="KEO91346.1"/>
    </source>
</evidence>
<gene>
    <name evidence="2" type="ORF">EH31_01390</name>
</gene>
<sequence>MSKIEERLADYRSLRDSSRKVLMADVEHARTTFSAKGLTSRYFGGVIEGGKDVFEIAKVQTVDNRGIIAIVLGALALWFSREPLLAAMSEEIGAEEIEVDEISADASDIAPVQPSETDTVPDTISDTLTDTPLGGGTNDT</sequence>
<keyword evidence="3" id="KW-1185">Reference proteome</keyword>
<protein>
    <submittedName>
        <fullName evidence="2">Uncharacterized protein</fullName>
    </submittedName>
</protein>
<organism evidence="2 3">
    <name type="scientific">Erythrobacter longus</name>
    <dbReference type="NCBI Taxonomy" id="1044"/>
    <lineage>
        <taxon>Bacteria</taxon>
        <taxon>Pseudomonadati</taxon>
        <taxon>Pseudomonadota</taxon>
        <taxon>Alphaproteobacteria</taxon>
        <taxon>Sphingomonadales</taxon>
        <taxon>Erythrobacteraceae</taxon>
        <taxon>Erythrobacter/Porphyrobacter group</taxon>
        <taxon>Erythrobacter</taxon>
    </lineage>
</organism>
<reference evidence="2 3" key="1">
    <citation type="submission" date="2014-04" db="EMBL/GenBank/DDBJ databases">
        <title>A comprehensive comparison of genomes of Erythrobacter spp. strains.</title>
        <authorList>
            <person name="Zheng Q."/>
        </authorList>
    </citation>
    <scope>NUCLEOTIDE SEQUENCE [LARGE SCALE GENOMIC DNA]</scope>
    <source>
        <strain evidence="2 3">DSM 6997</strain>
    </source>
</reference>
<evidence type="ECO:0000256" key="1">
    <source>
        <dbReference type="SAM" id="MobiDB-lite"/>
    </source>
</evidence>